<comment type="caution">
    <text evidence="2">The sequence shown here is derived from an EMBL/GenBank/DDBJ whole genome shotgun (WGS) entry which is preliminary data.</text>
</comment>
<keyword evidence="3" id="KW-1185">Reference proteome</keyword>
<evidence type="ECO:0000313" key="3">
    <source>
        <dbReference type="Proteomes" id="UP000823388"/>
    </source>
</evidence>
<dbReference type="Proteomes" id="UP000823388">
    <property type="component" value="Chromosome 2N"/>
</dbReference>
<dbReference type="AlphaFoldDB" id="A0A8T0VMW6"/>
<dbReference type="EMBL" id="CM029040">
    <property type="protein sequence ID" value="KAG2634604.1"/>
    <property type="molecule type" value="Genomic_DNA"/>
</dbReference>
<evidence type="ECO:0000256" key="1">
    <source>
        <dbReference type="SAM" id="MobiDB-lite"/>
    </source>
</evidence>
<organism evidence="2 3">
    <name type="scientific">Panicum virgatum</name>
    <name type="common">Blackwell switchgrass</name>
    <dbReference type="NCBI Taxonomy" id="38727"/>
    <lineage>
        <taxon>Eukaryota</taxon>
        <taxon>Viridiplantae</taxon>
        <taxon>Streptophyta</taxon>
        <taxon>Embryophyta</taxon>
        <taxon>Tracheophyta</taxon>
        <taxon>Spermatophyta</taxon>
        <taxon>Magnoliopsida</taxon>
        <taxon>Liliopsida</taxon>
        <taxon>Poales</taxon>
        <taxon>Poaceae</taxon>
        <taxon>PACMAD clade</taxon>
        <taxon>Panicoideae</taxon>
        <taxon>Panicodae</taxon>
        <taxon>Paniceae</taxon>
        <taxon>Panicinae</taxon>
        <taxon>Panicum</taxon>
        <taxon>Panicum sect. Hiantes</taxon>
    </lineage>
</organism>
<feature type="region of interest" description="Disordered" evidence="1">
    <location>
        <begin position="1"/>
        <end position="88"/>
    </location>
</feature>
<evidence type="ECO:0000313" key="2">
    <source>
        <dbReference type="EMBL" id="KAG2634604.1"/>
    </source>
</evidence>
<feature type="region of interest" description="Disordered" evidence="1">
    <location>
        <begin position="107"/>
        <end position="188"/>
    </location>
</feature>
<accession>A0A8T0VMW6</accession>
<gene>
    <name evidence="2" type="ORF">PVAP13_2NG174703</name>
</gene>
<name>A0A8T0VMW6_PANVG</name>
<protein>
    <submittedName>
        <fullName evidence="2">Uncharacterized protein</fullName>
    </submittedName>
</protein>
<sequence>MSPSPFRVSQVPTAAAPPRPDPHAASPSHPLVSRRFRRPAPAIPASARRRSTTRGAGSRSPRRRPHRAPIHPCRRFPTRGRRPVAVGAHSSPLHLLHAAVGLAPPLLHAATAPPPRRGCTSSTPPSASHRRTAPPPRRHDPPRDPPRPVLLTLRRRVPFPHRLGSMSASPAPPSSAPPTSTRTPRPPRVSAISSLATVPALLRHLQRPGLRSRLRPRRLPQPILLSSPLPPRPCWTGRGWRCLPAAHSSPAMTLRPTA</sequence>
<feature type="compositionally biased region" description="Basic residues" evidence="1">
    <location>
        <begin position="60"/>
        <end position="82"/>
    </location>
</feature>
<reference evidence="2" key="1">
    <citation type="submission" date="2020-05" db="EMBL/GenBank/DDBJ databases">
        <title>WGS assembly of Panicum virgatum.</title>
        <authorList>
            <person name="Lovell J.T."/>
            <person name="Jenkins J."/>
            <person name="Shu S."/>
            <person name="Juenger T.E."/>
            <person name="Schmutz J."/>
        </authorList>
    </citation>
    <scope>NUCLEOTIDE SEQUENCE</scope>
    <source>
        <strain evidence="2">AP13</strain>
    </source>
</reference>
<proteinExistence type="predicted"/>
<feature type="compositionally biased region" description="Basic and acidic residues" evidence="1">
    <location>
        <begin position="137"/>
        <end position="146"/>
    </location>
</feature>